<protein>
    <recommendedName>
        <fullName evidence="4">N-acetylgalactosaminide beta-1,3-galactosyltransferase</fullName>
        <ecNumber evidence="4">2.4.1.122</ecNumber>
    </recommendedName>
</protein>
<keyword evidence="11 12" id="KW-0472">Membrane</keyword>
<evidence type="ECO:0000256" key="6">
    <source>
        <dbReference type="ARBA" id="ARBA00022679"/>
    </source>
</evidence>
<organism evidence="15 16">
    <name type="scientific">Cytospora schulzeri</name>
    <dbReference type="NCBI Taxonomy" id="448051"/>
    <lineage>
        <taxon>Eukaryota</taxon>
        <taxon>Fungi</taxon>
        <taxon>Dikarya</taxon>
        <taxon>Ascomycota</taxon>
        <taxon>Pezizomycotina</taxon>
        <taxon>Sordariomycetes</taxon>
        <taxon>Sordariomycetidae</taxon>
        <taxon>Diaporthales</taxon>
        <taxon>Cytosporaceae</taxon>
        <taxon>Cytospora</taxon>
    </lineage>
</organism>
<keyword evidence="16" id="KW-1185">Reference proteome</keyword>
<evidence type="ECO:0000256" key="1">
    <source>
        <dbReference type="ARBA" id="ARBA00004606"/>
    </source>
</evidence>
<evidence type="ECO:0000259" key="13">
    <source>
        <dbReference type="Pfam" id="PF00024"/>
    </source>
</evidence>
<evidence type="ECO:0000256" key="8">
    <source>
        <dbReference type="ARBA" id="ARBA00022741"/>
    </source>
</evidence>
<evidence type="ECO:0000256" key="5">
    <source>
        <dbReference type="ARBA" id="ARBA00022676"/>
    </source>
</evidence>
<evidence type="ECO:0000256" key="9">
    <source>
        <dbReference type="ARBA" id="ARBA00022968"/>
    </source>
</evidence>
<dbReference type="EC" id="2.4.1.122" evidence="4"/>
<evidence type="ECO:0000256" key="12">
    <source>
        <dbReference type="SAM" id="Phobius"/>
    </source>
</evidence>
<dbReference type="InterPro" id="IPR003378">
    <property type="entry name" value="Fringe-like_glycosylTrfase"/>
</dbReference>
<feature type="domain" description="Fringe-like glycosyltransferase" evidence="14">
    <location>
        <begin position="197"/>
        <end position="262"/>
    </location>
</feature>
<dbReference type="InterPro" id="IPR026050">
    <property type="entry name" value="C1GALT1/C1GALT1_chp1"/>
</dbReference>
<accession>A0A423W9F7</accession>
<comment type="caution">
    <text evidence="15">The sequence shown here is derived from an EMBL/GenBank/DDBJ whole genome shotgun (WGS) entry which is preliminary data.</text>
</comment>
<dbReference type="PANTHER" id="PTHR23033">
    <property type="entry name" value="BETA1,3-GALACTOSYLTRANSFERASE"/>
    <property type="match status" value="1"/>
</dbReference>
<gene>
    <name evidence="15" type="ORF">VMCG_06157</name>
</gene>
<proteinExistence type="inferred from homology"/>
<feature type="domain" description="Apple" evidence="13">
    <location>
        <begin position="379"/>
        <end position="425"/>
    </location>
</feature>
<keyword evidence="9" id="KW-0735">Signal-anchor</keyword>
<evidence type="ECO:0000256" key="7">
    <source>
        <dbReference type="ARBA" id="ARBA00022692"/>
    </source>
</evidence>
<reference evidence="15 16" key="1">
    <citation type="submission" date="2015-09" db="EMBL/GenBank/DDBJ databases">
        <title>Host preference determinants of Valsa canker pathogens revealed by comparative genomics.</title>
        <authorList>
            <person name="Yin Z."/>
            <person name="Huang L."/>
        </authorList>
    </citation>
    <scope>NUCLEOTIDE SEQUENCE [LARGE SCALE GENOMIC DNA]</scope>
    <source>
        <strain evidence="15 16">03-1</strain>
    </source>
</reference>
<keyword evidence="10 12" id="KW-1133">Transmembrane helix</keyword>
<keyword evidence="7 12" id="KW-0812">Transmembrane</keyword>
<dbReference type="Gene3D" id="3.90.550.50">
    <property type="match status" value="1"/>
</dbReference>
<evidence type="ECO:0000256" key="10">
    <source>
        <dbReference type="ARBA" id="ARBA00022989"/>
    </source>
</evidence>
<dbReference type="GO" id="GO:0016020">
    <property type="term" value="C:membrane"/>
    <property type="evidence" value="ECO:0007669"/>
    <property type="project" value="UniProtKB-SubCell"/>
</dbReference>
<comment type="subcellular location">
    <subcellularLocation>
        <location evidence="1">Membrane</location>
        <topology evidence="1">Single-pass type II membrane protein</topology>
    </subcellularLocation>
</comment>
<comment type="similarity">
    <text evidence="3">Belongs to the glycosyltransferase 31 family. Beta3-Gal-T subfamily.</text>
</comment>
<evidence type="ECO:0000259" key="14">
    <source>
        <dbReference type="Pfam" id="PF02434"/>
    </source>
</evidence>
<evidence type="ECO:0000256" key="4">
    <source>
        <dbReference type="ARBA" id="ARBA00012557"/>
    </source>
</evidence>
<dbReference type="OrthoDB" id="414175at2759"/>
<dbReference type="Gene3D" id="3.50.4.10">
    <property type="entry name" value="Hepatocyte Growth Factor"/>
    <property type="match status" value="1"/>
</dbReference>
<dbReference type="GO" id="GO:0016263">
    <property type="term" value="F:glycoprotein-N-acetylgalactosamine 3-beta-galactosyltransferase activity"/>
    <property type="evidence" value="ECO:0007669"/>
    <property type="project" value="UniProtKB-EC"/>
</dbReference>
<dbReference type="Proteomes" id="UP000283895">
    <property type="component" value="Unassembled WGS sequence"/>
</dbReference>
<evidence type="ECO:0000313" key="16">
    <source>
        <dbReference type="Proteomes" id="UP000283895"/>
    </source>
</evidence>
<dbReference type="Pfam" id="PF00024">
    <property type="entry name" value="PAN_1"/>
    <property type="match status" value="1"/>
</dbReference>
<dbReference type="Pfam" id="PF02434">
    <property type="entry name" value="Fringe"/>
    <property type="match status" value="1"/>
</dbReference>
<dbReference type="PANTHER" id="PTHR23033:SF40">
    <property type="entry name" value="APPLE DOMAIN-CONTAINING PROTEIN"/>
    <property type="match status" value="1"/>
</dbReference>
<dbReference type="EMBL" id="LKEA01000022">
    <property type="protein sequence ID" value="ROV99978.1"/>
    <property type="molecule type" value="Genomic_DNA"/>
</dbReference>
<sequence>MFLRLAGPRRLAGIAIIVLLTWVTVLWISLPFDSSVLSWIRLMTAKAFGIIRSPNDDERLLLEQPGRFPFTDDEVAYIVKTGYGTQERVPALLEASWRTRARPEYEEDNILLVGDFTAEFEFQGKTVVIHDMVAAAMEHEAVVKTTVKNTERSYKYGNMTLAIKDGKKKEAEEYSKAVGWELDALKFIPSLELAWKTMPGKKWYIMQDDDTFIIRPSLYRFLEHLDPSNQLLYLGNAIGDYTARFAHGGSSFILSQAAMRRLFENPDVVSQAYVASLDETWGDKLIATTLIKVGVYISERYGHFFNGERPLITKASADRFCSPLVSFHGLAQPAQMKEVGKTFAGLDTPVFWKDLWEIYGQPSLDVLDKNPIRQGQDHVGRQDDPSMISRAESVDKCLADCESRGKECLAWTWDKQTKLCILSPWVVVGEHPKDRYSGLNVGEFTPRCPALFLALAAQAALVKP</sequence>
<evidence type="ECO:0000256" key="2">
    <source>
        <dbReference type="ARBA" id="ARBA00004922"/>
    </source>
</evidence>
<dbReference type="AlphaFoldDB" id="A0A423W9F7"/>
<comment type="pathway">
    <text evidence="2">Protein modification; protein glycosylation.</text>
</comment>
<evidence type="ECO:0000313" key="15">
    <source>
        <dbReference type="EMBL" id="ROV99978.1"/>
    </source>
</evidence>
<feature type="transmembrane region" description="Helical" evidence="12">
    <location>
        <begin position="12"/>
        <end position="30"/>
    </location>
</feature>
<evidence type="ECO:0000256" key="3">
    <source>
        <dbReference type="ARBA" id="ARBA00006462"/>
    </source>
</evidence>
<keyword evidence="5" id="KW-0328">Glycosyltransferase</keyword>
<keyword evidence="6" id="KW-0808">Transferase</keyword>
<dbReference type="GO" id="GO:0000166">
    <property type="term" value="F:nucleotide binding"/>
    <property type="evidence" value="ECO:0007669"/>
    <property type="project" value="UniProtKB-KW"/>
</dbReference>
<name>A0A423W9F7_9PEZI</name>
<keyword evidence="8" id="KW-0547">Nucleotide-binding</keyword>
<evidence type="ECO:0000256" key="11">
    <source>
        <dbReference type="ARBA" id="ARBA00023136"/>
    </source>
</evidence>
<dbReference type="STRING" id="356882.A0A423W9F7"/>
<dbReference type="InterPro" id="IPR003609">
    <property type="entry name" value="Pan_app"/>
</dbReference>